<gene>
    <name evidence="1" type="ORF">SAMN04487779_101535</name>
</gene>
<evidence type="ECO:0000313" key="2">
    <source>
        <dbReference type="Proteomes" id="UP000198925"/>
    </source>
</evidence>
<evidence type="ECO:0000313" key="1">
    <source>
        <dbReference type="EMBL" id="SDD94755.1"/>
    </source>
</evidence>
<name>A0A1G6YYP0_9PROT</name>
<reference evidence="1 2" key="1">
    <citation type="submission" date="2016-10" db="EMBL/GenBank/DDBJ databases">
        <authorList>
            <person name="de Groot N.N."/>
        </authorList>
    </citation>
    <scope>NUCLEOTIDE SEQUENCE [LARGE SCALE GENOMIC DNA]</scope>
    <source>
        <strain evidence="1 2">CPCC 100156</strain>
    </source>
</reference>
<dbReference type="Proteomes" id="UP000198925">
    <property type="component" value="Unassembled WGS sequence"/>
</dbReference>
<organism evidence="1 2">
    <name type="scientific">Belnapia rosea</name>
    <dbReference type="NCBI Taxonomy" id="938405"/>
    <lineage>
        <taxon>Bacteria</taxon>
        <taxon>Pseudomonadati</taxon>
        <taxon>Pseudomonadota</taxon>
        <taxon>Alphaproteobacteria</taxon>
        <taxon>Acetobacterales</taxon>
        <taxon>Roseomonadaceae</taxon>
        <taxon>Belnapia</taxon>
    </lineage>
</organism>
<sequence>MSLPNYGVLVGRFDHFERDPENRYGSYFHGHVFVRAPLPQGMQALFRCAVDVKEPNGAIEYSEVPHLDWLMSRRIDPLPEGYHELARSDSSGAIDYVRSPIHRPPPEASMDSTNLHSRPTDIGQRPVWQQNVGGSALDALEAFLVNAERVFVFGAPFTDGNGIHDVHMNQGDPLPEPGEPNYRQKLQWYNNSGVWQDGAVFAQAANGSMKAFLVKFVTQTLNTDKQGHPFGRS</sequence>
<keyword evidence="2" id="KW-1185">Reference proteome</keyword>
<dbReference type="AlphaFoldDB" id="A0A1G6YYP0"/>
<dbReference type="InterPro" id="IPR019268">
    <property type="entry name" value="DUF2278"/>
</dbReference>
<accession>A0A1G6YYP0</accession>
<protein>
    <submittedName>
        <fullName evidence="1">Uncharacterized conserved protein</fullName>
    </submittedName>
</protein>
<proteinExistence type="predicted"/>
<dbReference type="EMBL" id="FMZX01000015">
    <property type="protein sequence ID" value="SDD94755.1"/>
    <property type="molecule type" value="Genomic_DNA"/>
</dbReference>
<dbReference type="Pfam" id="PF10042">
    <property type="entry name" value="DUF2278"/>
    <property type="match status" value="1"/>
</dbReference>